<feature type="domain" description="Fe/B12 periplasmic-binding" evidence="6">
    <location>
        <begin position="56"/>
        <end position="327"/>
    </location>
</feature>
<evidence type="ECO:0000256" key="3">
    <source>
        <dbReference type="ARBA" id="ARBA00022448"/>
    </source>
</evidence>
<evidence type="ECO:0000256" key="2">
    <source>
        <dbReference type="ARBA" id="ARBA00008814"/>
    </source>
</evidence>
<evidence type="ECO:0000313" key="8">
    <source>
        <dbReference type="Proteomes" id="UP000471120"/>
    </source>
</evidence>
<dbReference type="AlphaFoldDB" id="A0A6P2CID8"/>
<dbReference type="Gene3D" id="3.40.50.1980">
    <property type="entry name" value="Nitrogenase molybdenum iron protein domain"/>
    <property type="match status" value="2"/>
</dbReference>
<reference evidence="7 8" key="1">
    <citation type="submission" date="2018-07" db="EMBL/GenBank/DDBJ databases">
        <title>Genome sequence of Rhodococcus rhodnii ATCC 35071 from Rhodnius prolixus.</title>
        <authorList>
            <person name="Patel V."/>
            <person name="Vogel K.J."/>
        </authorList>
    </citation>
    <scope>NUCLEOTIDE SEQUENCE [LARGE SCALE GENOMIC DNA]</scope>
    <source>
        <strain evidence="7 8">ATCC 35071</strain>
    </source>
</reference>
<dbReference type="InterPro" id="IPR051313">
    <property type="entry name" value="Bact_iron-sidero_bind"/>
</dbReference>
<dbReference type="SUPFAM" id="SSF53807">
    <property type="entry name" value="Helical backbone' metal receptor"/>
    <property type="match status" value="1"/>
</dbReference>
<dbReference type="PROSITE" id="PS50983">
    <property type="entry name" value="FE_B12_PBP"/>
    <property type="match status" value="1"/>
</dbReference>
<protein>
    <submittedName>
        <fullName evidence="7">Iron-siderophore ABC transporter substrate-binding protein</fullName>
    </submittedName>
</protein>
<evidence type="ECO:0000259" key="6">
    <source>
        <dbReference type="PROSITE" id="PS50983"/>
    </source>
</evidence>
<evidence type="ECO:0000256" key="5">
    <source>
        <dbReference type="SAM" id="SignalP"/>
    </source>
</evidence>
<evidence type="ECO:0000256" key="4">
    <source>
        <dbReference type="ARBA" id="ARBA00022729"/>
    </source>
</evidence>
<feature type="chain" id="PRO_5038635455" evidence="5">
    <location>
        <begin position="20"/>
        <end position="329"/>
    </location>
</feature>
<comment type="similarity">
    <text evidence="2">Belongs to the bacterial solute-binding protein 8 family.</text>
</comment>
<name>A0A6P2CID8_9NOCA</name>
<keyword evidence="4 5" id="KW-0732">Signal</keyword>
<dbReference type="PROSITE" id="PS51257">
    <property type="entry name" value="PROKAR_LIPOPROTEIN"/>
    <property type="match status" value="1"/>
</dbReference>
<dbReference type="PANTHER" id="PTHR30532:SF24">
    <property type="entry name" value="FERRIC ENTEROBACTIN-BINDING PERIPLASMIC PROTEIN FEPB"/>
    <property type="match status" value="1"/>
</dbReference>
<dbReference type="GO" id="GO:0030288">
    <property type="term" value="C:outer membrane-bounded periplasmic space"/>
    <property type="evidence" value="ECO:0007669"/>
    <property type="project" value="TreeGrafter"/>
</dbReference>
<proteinExistence type="inferred from homology"/>
<comment type="caution">
    <text evidence="7">The sequence shown here is derived from an EMBL/GenBank/DDBJ whole genome shotgun (WGS) entry which is preliminary data.</text>
</comment>
<feature type="signal peptide" evidence="5">
    <location>
        <begin position="1"/>
        <end position="19"/>
    </location>
</feature>
<dbReference type="PANTHER" id="PTHR30532">
    <property type="entry name" value="IRON III DICITRATE-BINDING PERIPLASMIC PROTEIN"/>
    <property type="match status" value="1"/>
</dbReference>
<comment type="subcellular location">
    <subcellularLocation>
        <location evidence="1">Cell envelope</location>
    </subcellularLocation>
</comment>
<sequence length="329" mass="34374">MTRRLAVAALAATTAIALAACSSDDADTSAAPGGDGYPVTIANTFGETTIDAKPETITTLGWNAEDIVYALGETPAAMPRHSYGAEENGVMPWLQDRYDPSATTLLDTENSTPVEAIAAVGPDVILAPYEGFDQDTYDKLSALAPTVAYPGDAWQTSWQEQTEIVGEALGKSDEAAELVRGLDDTLARTAAEHPEFEGRTISVIDVSQPGTVNVYMPTDARVQLLTSLGFTLAPGVQALADAAEDKTFFTEISAENVSDVDADVVIAFSTTGTDPTTSPALAGLGATERGGLVPMTDTKIVAGLSQSSVLATPWVLEQITPMLSEAAQR</sequence>
<dbReference type="GO" id="GO:1901678">
    <property type="term" value="P:iron coordination entity transport"/>
    <property type="evidence" value="ECO:0007669"/>
    <property type="project" value="UniProtKB-ARBA"/>
</dbReference>
<dbReference type="EMBL" id="QRCM01000001">
    <property type="protein sequence ID" value="TXG90956.1"/>
    <property type="molecule type" value="Genomic_DNA"/>
</dbReference>
<gene>
    <name evidence="7" type="ORF">DW322_12920</name>
</gene>
<accession>A0A6P2CID8</accession>
<dbReference type="CDD" id="cd01146">
    <property type="entry name" value="FhuD"/>
    <property type="match status" value="1"/>
</dbReference>
<evidence type="ECO:0000313" key="7">
    <source>
        <dbReference type="EMBL" id="TXG90956.1"/>
    </source>
</evidence>
<organism evidence="7 8">
    <name type="scientific">Rhodococcus rhodnii</name>
    <dbReference type="NCBI Taxonomy" id="38312"/>
    <lineage>
        <taxon>Bacteria</taxon>
        <taxon>Bacillati</taxon>
        <taxon>Actinomycetota</taxon>
        <taxon>Actinomycetes</taxon>
        <taxon>Mycobacteriales</taxon>
        <taxon>Nocardiaceae</taxon>
        <taxon>Rhodococcus</taxon>
    </lineage>
</organism>
<evidence type="ECO:0000256" key="1">
    <source>
        <dbReference type="ARBA" id="ARBA00004196"/>
    </source>
</evidence>
<dbReference type="InterPro" id="IPR002491">
    <property type="entry name" value="ABC_transptr_periplasmic_BD"/>
</dbReference>
<keyword evidence="3" id="KW-0813">Transport</keyword>
<dbReference type="Pfam" id="PF01497">
    <property type="entry name" value="Peripla_BP_2"/>
    <property type="match status" value="1"/>
</dbReference>
<dbReference type="Proteomes" id="UP000471120">
    <property type="component" value="Unassembled WGS sequence"/>
</dbReference>